<gene>
    <name evidence="17" type="ORF">WJX75_008551</name>
</gene>
<evidence type="ECO:0000259" key="16">
    <source>
        <dbReference type="PROSITE" id="PS51873"/>
    </source>
</evidence>
<evidence type="ECO:0000256" key="5">
    <source>
        <dbReference type="ARBA" id="ARBA00012251"/>
    </source>
</evidence>
<evidence type="ECO:0000256" key="4">
    <source>
        <dbReference type="ARBA" id="ARBA00005884"/>
    </source>
</evidence>
<keyword evidence="9 13" id="KW-0863">Zinc-finger</keyword>
<dbReference type="SUPFAM" id="SSF57850">
    <property type="entry name" value="RING/U-box"/>
    <property type="match status" value="3"/>
</dbReference>
<dbReference type="InterPro" id="IPR047548">
    <property type="entry name" value="Rcat_RBR_RNF14"/>
</dbReference>
<dbReference type="InterPro" id="IPR031127">
    <property type="entry name" value="E3_UB_ligase_RBR"/>
</dbReference>
<dbReference type="CDD" id="cd20354">
    <property type="entry name" value="Rcat_RBR_RNF14"/>
    <property type="match status" value="1"/>
</dbReference>
<feature type="compositionally biased region" description="Basic and acidic residues" evidence="14">
    <location>
        <begin position="165"/>
        <end position="180"/>
    </location>
</feature>
<dbReference type="PROSITE" id="PS50089">
    <property type="entry name" value="ZF_RING_2"/>
    <property type="match status" value="1"/>
</dbReference>
<feature type="region of interest" description="Disordered" evidence="14">
    <location>
        <begin position="153"/>
        <end position="183"/>
    </location>
</feature>
<dbReference type="Gene3D" id="1.20.120.1750">
    <property type="match status" value="1"/>
</dbReference>
<evidence type="ECO:0000256" key="3">
    <source>
        <dbReference type="ARBA" id="ARBA00004906"/>
    </source>
</evidence>
<evidence type="ECO:0000259" key="15">
    <source>
        <dbReference type="PROSITE" id="PS50089"/>
    </source>
</evidence>
<comment type="similarity">
    <text evidence="12">Belongs to the RBR family. RNF14 subfamily.</text>
</comment>
<keyword evidence="7" id="KW-0479">Metal-binding</keyword>
<dbReference type="PROSITE" id="PS51873">
    <property type="entry name" value="TRIAD"/>
    <property type="match status" value="1"/>
</dbReference>
<sequence length="555" mass="59150">MANARVPAAVVVNLLNEEVDLNQLTPRKRTRAQLPLRTRGLPARQFQAAAPNGHVPTIVLDDEPGGSHNNIVIDPHDLARIRGKAPMQERRPSKRGRGGFLDLTGDEDSPQAQGNRAAHGLEGPLVAASSSLISDDEDAYLALEGEDAQRIAAFDERPGPSWRAAEGEDPPREVPGHSEDVVPEPWPSLQEEFDQPIDVSGSQQDPDEMGVGPVLQRRETTFSCAVCYDEHSMEDCFIASMCRHRLCRDAAREVVLGAIKSCTFPVLCPICQAKSDPPCAKCERRRADLERAAAAGEADKEGANGAAAWCCSFDADITLLLCVEEEEQYLARSLKAATNASPDLLPCQKADCDGVAVAGGEDASPHVVCNVCQHGWCKTCNAAWHHNLSCDEYQRQVGEAEADKGLREYQAANKMIRCPTCGHGIEKITGCNRVQCTGCKTQVCWLCGLKLPATNPYSHFTSKGCPSVGGGEAHKGGGVPAGAWAGVQAVPGTPPAPAPAPRPMPAAELAANVRHAAAPQAAGAAGHHGNPLVAAAGLLAPPRNRRAHRHRRERG</sequence>
<comment type="caution">
    <text evidence="17">The sequence shown here is derived from an EMBL/GenBank/DDBJ whole genome shotgun (WGS) entry which is preliminary data.</text>
</comment>
<proteinExistence type="inferred from homology"/>
<evidence type="ECO:0000256" key="11">
    <source>
        <dbReference type="ARBA" id="ARBA00022833"/>
    </source>
</evidence>
<evidence type="ECO:0000256" key="9">
    <source>
        <dbReference type="ARBA" id="ARBA00022771"/>
    </source>
</evidence>
<dbReference type="PANTHER" id="PTHR11685">
    <property type="entry name" value="RBR FAMILY RING FINGER AND IBR DOMAIN-CONTAINING"/>
    <property type="match status" value="1"/>
</dbReference>
<evidence type="ECO:0000256" key="13">
    <source>
        <dbReference type="PROSITE-ProRule" id="PRU00175"/>
    </source>
</evidence>
<evidence type="ECO:0000256" key="12">
    <source>
        <dbReference type="ARBA" id="ARBA00044508"/>
    </source>
</evidence>
<dbReference type="InterPro" id="IPR001841">
    <property type="entry name" value="Znf_RING"/>
</dbReference>
<keyword evidence="6" id="KW-0808">Transferase</keyword>
<evidence type="ECO:0000313" key="17">
    <source>
        <dbReference type="EMBL" id="KAK9901691.1"/>
    </source>
</evidence>
<comment type="catalytic activity">
    <reaction evidence="1">
        <text>[E2 ubiquitin-conjugating enzyme]-S-ubiquitinyl-L-cysteine + [acceptor protein]-L-lysine = [E2 ubiquitin-conjugating enzyme]-L-cysteine + [acceptor protein]-N(6)-ubiquitinyl-L-lysine.</text>
        <dbReference type="EC" id="2.3.2.31"/>
    </reaction>
</comment>
<dbReference type="InterPro" id="IPR002867">
    <property type="entry name" value="IBR_dom"/>
</dbReference>
<dbReference type="InterPro" id="IPR044066">
    <property type="entry name" value="TRIAD_supradom"/>
</dbReference>
<protein>
    <recommendedName>
        <fullName evidence="5">RBR-type E3 ubiquitin transferase</fullName>
        <ecNumber evidence="5">2.3.2.31</ecNumber>
    </recommendedName>
</protein>
<feature type="domain" description="RING-type" evidence="15">
    <location>
        <begin position="224"/>
        <end position="272"/>
    </location>
</feature>
<keyword evidence="18" id="KW-1185">Reference proteome</keyword>
<evidence type="ECO:0000256" key="2">
    <source>
        <dbReference type="ARBA" id="ARBA00003976"/>
    </source>
</evidence>
<keyword evidence="10" id="KW-0833">Ubl conjugation pathway</keyword>
<evidence type="ECO:0000256" key="6">
    <source>
        <dbReference type="ARBA" id="ARBA00022679"/>
    </source>
</evidence>
<accession>A0ABR2YBP8</accession>
<dbReference type="InterPro" id="IPR013083">
    <property type="entry name" value="Znf_RING/FYVE/PHD"/>
</dbReference>
<comment type="similarity">
    <text evidence="4">Belongs to the RBR family. Ariadne subfamily.</text>
</comment>
<feature type="domain" description="RING-type" evidence="16">
    <location>
        <begin position="220"/>
        <end position="471"/>
    </location>
</feature>
<evidence type="ECO:0000256" key="7">
    <source>
        <dbReference type="ARBA" id="ARBA00022723"/>
    </source>
</evidence>
<evidence type="ECO:0000256" key="1">
    <source>
        <dbReference type="ARBA" id="ARBA00001798"/>
    </source>
</evidence>
<organism evidence="17 18">
    <name type="scientific">Coccomyxa subellipsoidea</name>
    <dbReference type="NCBI Taxonomy" id="248742"/>
    <lineage>
        <taxon>Eukaryota</taxon>
        <taxon>Viridiplantae</taxon>
        <taxon>Chlorophyta</taxon>
        <taxon>core chlorophytes</taxon>
        <taxon>Trebouxiophyceae</taxon>
        <taxon>Trebouxiophyceae incertae sedis</taxon>
        <taxon>Coccomyxaceae</taxon>
        <taxon>Coccomyxa</taxon>
    </lineage>
</organism>
<evidence type="ECO:0000256" key="10">
    <source>
        <dbReference type="ARBA" id="ARBA00022786"/>
    </source>
</evidence>
<keyword evidence="11" id="KW-0862">Zinc</keyword>
<keyword evidence="8" id="KW-0677">Repeat</keyword>
<dbReference type="Proteomes" id="UP001491310">
    <property type="component" value="Unassembled WGS sequence"/>
</dbReference>
<evidence type="ECO:0000313" key="18">
    <source>
        <dbReference type="Proteomes" id="UP001491310"/>
    </source>
</evidence>
<dbReference type="Pfam" id="PF01485">
    <property type="entry name" value="IBR"/>
    <property type="match status" value="2"/>
</dbReference>
<comment type="pathway">
    <text evidence="3">Protein modification; protein ubiquitination.</text>
</comment>
<evidence type="ECO:0000256" key="14">
    <source>
        <dbReference type="SAM" id="MobiDB-lite"/>
    </source>
</evidence>
<dbReference type="EC" id="2.3.2.31" evidence="5"/>
<evidence type="ECO:0000256" key="8">
    <source>
        <dbReference type="ARBA" id="ARBA00022737"/>
    </source>
</evidence>
<dbReference type="SMART" id="SM00647">
    <property type="entry name" value="IBR"/>
    <property type="match status" value="2"/>
</dbReference>
<comment type="function">
    <text evidence="2">Might act as an E3 ubiquitin-protein ligase, or as part of E3 complex, which accepts ubiquitin from specific E2 ubiquitin-conjugating enzymes and then transfers it to substrates.</text>
</comment>
<name>A0ABR2YBP8_9CHLO</name>
<feature type="region of interest" description="Disordered" evidence="14">
    <location>
        <begin position="84"/>
        <end position="117"/>
    </location>
</feature>
<reference evidence="17 18" key="1">
    <citation type="journal article" date="2024" name="Nat. Commun.">
        <title>Phylogenomics reveals the evolutionary origins of lichenization in chlorophyte algae.</title>
        <authorList>
            <person name="Puginier C."/>
            <person name="Libourel C."/>
            <person name="Otte J."/>
            <person name="Skaloud P."/>
            <person name="Haon M."/>
            <person name="Grisel S."/>
            <person name="Petersen M."/>
            <person name="Berrin J.G."/>
            <person name="Delaux P.M."/>
            <person name="Dal Grande F."/>
            <person name="Keller J."/>
        </authorList>
    </citation>
    <scope>NUCLEOTIDE SEQUENCE [LARGE SCALE GENOMIC DNA]</scope>
    <source>
        <strain evidence="17 18">SAG 216-7</strain>
    </source>
</reference>
<dbReference type="CDD" id="cd20335">
    <property type="entry name" value="BRcat_RBR"/>
    <property type="match status" value="1"/>
</dbReference>
<dbReference type="EMBL" id="JALJOT010000017">
    <property type="protein sequence ID" value="KAK9901691.1"/>
    <property type="molecule type" value="Genomic_DNA"/>
</dbReference>
<dbReference type="Gene3D" id="3.30.40.10">
    <property type="entry name" value="Zinc/RING finger domain, C3HC4 (zinc finger)"/>
    <property type="match status" value="1"/>
</dbReference>